<sequence length="160" mass="16507">MTRPNPNSPRRLRLVANVSRQNYDNIKLCMSLVPIMANSSTVIANPGSFIDVLTCGCTEPFKSTFPECVDCFENTNQDAVLNITDVDAVMQGLTKVCALEGAIFGIGTSSSTTSANVASTPTSADGASTPTSSTPSSGGVLRIPLSGLAFAAMAVILGNA</sequence>
<dbReference type="AlphaFoldDB" id="A0AAD6TCN2"/>
<evidence type="ECO:0000256" key="1">
    <source>
        <dbReference type="SAM" id="MobiDB-lite"/>
    </source>
</evidence>
<keyword evidence="3" id="KW-1185">Reference proteome</keyword>
<evidence type="ECO:0000313" key="2">
    <source>
        <dbReference type="EMBL" id="KAJ7042956.1"/>
    </source>
</evidence>
<gene>
    <name evidence="2" type="ORF">C8F04DRAFT_58290</name>
</gene>
<dbReference type="EMBL" id="JARJCM010000011">
    <property type="protein sequence ID" value="KAJ7042956.1"/>
    <property type="molecule type" value="Genomic_DNA"/>
</dbReference>
<comment type="caution">
    <text evidence="2">The sequence shown here is derived from an EMBL/GenBank/DDBJ whole genome shotgun (WGS) entry which is preliminary data.</text>
</comment>
<reference evidence="2" key="1">
    <citation type="submission" date="2023-03" db="EMBL/GenBank/DDBJ databases">
        <title>Massive genome expansion in bonnet fungi (Mycena s.s.) driven by repeated elements and novel gene families across ecological guilds.</title>
        <authorList>
            <consortium name="Lawrence Berkeley National Laboratory"/>
            <person name="Harder C.B."/>
            <person name="Miyauchi S."/>
            <person name="Viragh M."/>
            <person name="Kuo A."/>
            <person name="Thoen E."/>
            <person name="Andreopoulos B."/>
            <person name="Lu D."/>
            <person name="Skrede I."/>
            <person name="Drula E."/>
            <person name="Henrissat B."/>
            <person name="Morin E."/>
            <person name="Kohler A."/>
            <person name="Barry K."/>
            <person name="LaButti K."/>
            <person name="Morin E."/>
            <person name="Salamov A."/>
            <person name="Lipzen A."/>
            <person name="Mereny Z."/>
            <person name="Hegedus B."/>
            <person name="Baldrian P."/>
            <person name="Stursova M."/>
            <person name="Weitz H."/>
            <person name="Taylor A."/>
            <person name="Grigoriev I.V."/>
            <person name="Nagy L.G."/>
            <person name="Martin F."/>
            <person name="Kauserud H."/>
        </authorList>
    </citation>
    <scope>NUCLEOTIDE SEQUENCE</scope>
    <source>
        <strain evidence="2">CBHHK200</strain>
    </source>
</reference>
<accession>A0AAD6TCN2</accession>
<proteinExistence type="predicted"/>
<feature type="region of interest" description="Disordered" evidence="1">
    <location>
        <begin position="111"/>
        <end position="137"/>
    </location>
</feature>
<name>A0AAD6TCN2_9AGAR</name>
<evidence type="ECO:0000313" key="3">
    <source>
        <dbReference type="Proteomes" id="UP001218188"/>
    </source>
</evidence>
<dbReference type="Proteomes" id="UP001218188">
    <property type="component" value="Unassembled WGS sequence"/>
</dbReference>
<organism evidence="2 3">
    <name type="scientific">Mycena alexandri</name>
    <dbReference type="NCBI Taxonomy" id="1745969"/>
    <lineage>
        <taxon>Eukaryota</taxon>
        <taxon>Fungi</taxon>
        <taxon>Dikarya</taxon>
        <taxon>Basidiomycota</taxon>
        <taxon>Agaricomycotina</taxon>
        <taxon>Agaricomycetes</taxon>
        <taxon>Agaricomycetidae</taxon>
        <taxon>Agaricales</taxon>
        <taxon>Marasmiineae</taxon>
        <taxon>Mycenaceae</taxon>
        <taxon>Mycena</taxon>
    </lineage>
</organism>
<protein>
    <submittedName>
        <fullName evidence="2">Uncharacterized protein</fullName>
    </submittedName>
</protein>